<evidence type="ECO:0000256" key="4">
    <source>
        <dbReference type="ARBA" id="ARBA00022527"/>
    </source>
</evidence>
<evidence type="ECO:0000256" key="9">
    <source>
        <dbReference type="ARBA" id="ARBA00022734"/>
    </source>
</evidence>
<reference evidence="28" key="1">
    <citation type="journal article" date="2019" name="Toxins">
        <title>Detection of Abrin-Like and Prepropulchellin-Like Toxin Genes and Transcripts Using Whole Genome Sequencing and Full-Length Transcript Sequencing of Abrus precatorius.</title>
        <authorList>
            <person name="Hovde B.T."/>
            <person name="Daligault H.E."/>
            <person name="Hanschen E.R."/>
            <person name="Kunde Y.A."/>
            <person name="Johnson M.B."/>
            <person name="Starkenburg S.R."/>
            <person name="Johnson S.L."/>
        </authorList>
    </citation>
    <scope>NUCLEOTIDE SEQUENCE [LARGE SCALE GENOMIC DNA]</scope>
</reference>
<organism evidence="28 29">
    <name type="scientific">Abrus precatorius</name>
    <name type="common">Indian licorice</name>
    <name type="synonym">Glycine abrus</name>
    <dbReference type="NCBI Taxonomy" id="3816"/>
    <lineage>
        <taxon>Eukaryota</taxon>
        <taxon>Viridiplantae</taxon>
        <taxon>Streptophyta</taxon>
        <taxon>Embryophyta</taxon>
        <taxon>Tracheophyta</taxon>
        <taxon>Spermatophyta</taxon>
        <taxon>Magnoliopsida</taxon>
        <taxon>eudicotyledons</taxon>
        <taxon>Gunneridae</taxon>
        <taxon>Pentapetalae</taxon>
        <taxon>rosids</taxon>
        <taxon>fabids</taxon>
        <taxon>Fabales</taxon>
        <taxon>Fabaceae</taxon>
        <taxon>Papilionoideae</taxon>
        <taxon>50 kb inversion clade</taxon>
        <taxon>NPAAA clade</taxon>
        <taxon>indigoferoid/millettioid clade</taxon>
        <taxon>Abreae</taxon>
        <taxon>Abrus</taxon>
    </lineage>
</organism>
<dbReference type="Pfam" id="PF00954">
    <property type="entry name" value="S_locus_glycop"/>
    <property type="match status" value="1"/>
</dbReference>
<dbReference type="PROSITE" id="PS50948">
    <property type="entry name" value="PAN"/>
    <property type="match status" value="1"/>
</dbReference>
<evidence type="ECO:0000256" key="2">
    <source>
        <dbReference type="ARBA" id="ARBA00012513"/>
    </source>
</evidence>
<feature type="binding site" evidence="21">
    <location>
        <position position="727"/>
    </location>
    <ligand>
        <name>ATP</name>
        <dbReference type="ChEBI" id="CHEBI:30616"/>
    </ligand>
</feature>
<evidence type="ECO:0000313" key="28">
    <source>
        <dbReference type="Proteomes" id="UP000694853"/>
    </source>
</evidence>
<dbReference type="CDD" id="cd00028">
    <property type="entry name" value="B_lectin"/>
    <property type="match status" value="1"/>
</dbReference>
<evidence type="ECO:0000256" key="23">
    <source>
        <dbReference type="SAM" id="SignalP"/>
    </source>
</evidence>
<dbReference type="InterPro" id="IPR000742">
    <property type="entry name" value="EGF"/>
</dbReference>
<dbReference type="Proteomes" id="UP000694853">
    <property type="component" value="Unplaced"/>
</dbReference>
<dbReference type="FunFam" id="2.90.10.10:FF:000009">
    <property type="entry name" value="Receptor-like serine/threonine-protein kinase SD1-8"/>
    <property type="match status" value="1"/>
</dbReference>
<keyword evidence="20" id="KW-0245">EGF-like domain</keyword>
<feature type="signal peptide" evidence="23">
    <location>
        <begin position="1"/>
        <end position="34"/>
    </location>
</feature>
<evidence type="ECO:0000256" key="5">
    <source>
        <dbReference type="ARBA" id="ARBA00022553"/>
    </source>
</evidence>
<dbReference type="PROSITE" id="PS00108">
    <property type="entry name" value="PROTEIN_KINASE_ST"/>
    <property type="match status" value="1"/>
</dbReference>
<dbReference type="AlphaFoldDB" id="A0A8B8KXG3"/>
<evidence type="ECO:0000256" key="20">
    <source>
        <dbReference type="PROSITE-ProRule" id="PRU00076"/>
    </source>
</evidence>
<keyword evidence="10 21" id="KW-0547">Nucleotide-binding</keyword>
<dbReference type="InterPro" id="IPR001245">
    <property type="entry name" value="Ser-Thr/Tyr_kinase_cat_dom"/>
</dbReference>
<dbReference type="InterPro" id="IPR000719">
    <property type="entry name" value="Prot_kinase_dom"/>
</dbReference>
<comment type="subcellular location">
    <subcellularLocation>
        <location evidence="1">Cell membrane</location>
        <topology evidence="1">Single-pass type I membrane protein</topology>
    </subcellularLocation>
</comment>
<dbReference type="Gene3D" id="2.90.10.10">
    <property type="entry name" value="Bulb-type lectin domain"/>
    <property type="match status" value="1"/>
</dbReference>
<dbReference type="CDD" id="cd14066">
    <property type="entry name" value="STKc_IRAK"/>
    <property type="match status" value="1"/>
</dbReference>
<feature type="domain" description="Bulb-type lectin" evidence="26">
    <location>
        <begin position="35"/>
        <end position="172"/>
    </location>
</feature>
<evidence type="ECO:0000256" key="22">
    <source>
        <dbReference type="SAM" id="Phobius"/>
    </source>
</evidence>
<proteinExistence type="predicted"/>
<keyword evidence="28" id="KW-1185">Reference proteome</keyword>
<reference evidence="29" key="2">
    <citation type="submission" date="2025-08" db="UniProtKB">
        <authorList>
            <consortium name="RefSeq"/>
        </authorList>
    </citation>
    <scope>IDENTIFICATION</scope>
    <source>
        <tissue evidence="29">Young leaves</tissue>
    </source>
</reference>
<dbReference type="GeneID" id="113860112"/>
<evidence type="ECO:0000256" key="8">
    <source>
        <dbReference type="ARBA" id="ARBA00022729"/>
    </source>
</evidence>
<dbReference type="PROSITE" id="PS50026">
    <property type="entry name" value="EGF_3"/>
    <property type="match status" value="1"/>
</dbReference>
<keyword evidence="8 23" id="KW-0732">Signal</keyword>
<accession>A0A8B8KXG3</accession>
<dbReference type="InterPro" id="IPR003609">
    <property type="entry name" value="Pan_app"/>
</dbReference>
<keyword evidence="12 21" id="KW-0067">ATP-binding</keyword>
<dbReference type="InterPro" id="IPR000858">
    <property type="entry name" value="S_locus_glycoprot_dom"/>
</dbReference>
<evidence type="ECO:0000256" key="10">
    <source>
        <dbReference type="ARBA" id="ARBA00022741"/>
    </source>
</evidence>
<keyword evidence="14 22" id="KW-0472">Membrane</keyword>
<evidence type="ECO:0000256" key="3">
    <source>
        <dbReference type="ARBA" id="ARBA00022475"/>
    </source>
</evidence>
<dbReference type="CDD" id="cd01098">
    <property type="entry name" value="PAN_AP_plant"/>
    <property type="match status" value="1"/>
</dbReference>
<dbReference type="Pfam" id="PF01453">
    <property type="entry name" value="B_lectin"/>
    <property type="match status" value="1"/>
</dbReference>
<evidence type="ECO:0000256" key="7">
    <source>
        <dbReference type="ARBA" id="ARBA00022692"/>
    </source>
</evidence>
<evidence type="ECO:0000259" key="27">
    <source>
        <dbReference type="PROSITE" id="PS50948"/>
    </source>
</evidence>
<feature type="domain" description="EGF-like" evidence="25">
    <location>
        <begin position="289"/>
        <end position="325"/>
    </location>
</feature>
<keyword evidence="17" id="KW-0325">Glycoprotein</keyword>
<evidence type="ECO:0000256" key="12">
    <source>
        <dbReference type="ARBA" id="ARBA00022840"/>
    </source>
</evidence>
<evidence type="ECO:0000313" key="29">
    <source>
        <dbReference type="RefSeq" id="XP_027348565.1"/>
    </source>
</evidence>
<keyword evidence="11" id="KW-0418">Kinase</keyword>
<dbReference type="PROSITE" id="PS00107">
    <property type="entry name" value="PROTEIN_KINASE_ATP"/>
    <property type="match status" value="1"/>
</dbReference>
<keyword evidence="15" id="KW-1015">Disulfide bond</keyword>
<dbReference type="SUPFAM" id="SSF51110">
    <property type="entry name" value="alpha-D-mannose-specific plant lectins"/>
    <property type="match status" value="1"/>
</dbReference>
<keyword evidence="4" id="KW-0723">Serine/threonine-protein kinase</keyword>
<dbReference type="GO" id="GO:0030246">
    <property type="term" value="F:carbohydrate binding"/>
    <property type="evidence" value="ECO:0007669"/>
    <property type="project" value="UniProtKB-KW"/>
</dbReference>
<evidence type="ECO:0000256" key="21">
    <source>
        <dbReference type="PROSITE-ProRule" id="PRU10141"/>
    </source>
</evidence>
<dbReference type="PANTHER" id="PTHR27002">
    <property type="entry name" value="RECEPTOR-LIKE SERINE/THREONINE-PROTEIN KINASE SD1-8"/>
    <property type="match status" value="1"/>
</dbReference>
<dbReference type="SMART" id="SM00220">
    <property type="entry name" value="S_TKc"/>
    <property type="match status" value="1"/>
</dbReference>
<dbReference type="InterPro" id="IPR001480">
    <property type="entry name" value="Bulb-type_lectin_dom"/>
</dbReference>
<keyword evidence="13 22" id="KW-1133">Transmembrane helix</keyword>
<evidence type="ECO:0000259" key="24">
    <source>
        <dbReference type="PROSITE" id="PS50011"/>
    </source>
</evidence>
<dbReference type="PANTHER" id="PTHR27002:SF798">
    <property type="entry name" value="S-LOCUS LECTIN KINASE FAMILY PROTEIN"/>
    <property type="match status" value="1"/>
</dbReference>
<comment type="caution">
    <text evidence="20">Lacks conserved residue(s) required for the propagation of feature annotation.</text>
</comment>
<dbReference type="Pfam" id="PF07714">
    <property type="entry name" value="PK_Tyr_Ser-Thr"/>
    <property type="match status" value="1"/>
</dbReference>
<keyword evidence="16" id="KW-0675">Receptor</keyword>
<dbReference type="SUPFAM" id="SSF56112">
    <property type="entry name" value="Protein kinase-like (PK-like)"/>
    <property type="match status" value="1"/>
</dbReference>
<evidence type="ECO:0000256" key="15">
    <source>
        <dbReference type="ARBA" id="ARBA00023157"/>
    </source>
</evidence>
<dbReference type="GO" id="GO:0005886">
    <property type="term" value="C:plasma membrane"/>
    <property type="evidence" value="ECO:0007669"/>
    <property type="project" value="UniProtKB-SubCell"/>
</dbReference>
<dbReference type="InterPro" id="IPR036426">
    <property type="entry name" value="Bulb-type_lectin_dom_sf"/>
</dbReference>
<evidence type="ECO:0000256" key="11">
    <source>
        <dbReference type="ARBA" id="ARBA00022777"/>
    </source>
</evidence>
<keyword evidence="6" id="KW-0808">Transferase</keyword>
<dbReference type="InterPro" id="IPR008271">
    <property type="entry name" value="Ser/Thr_kinase_AS"/>
</dbReference>
<evidence type="ECO:0000256" key="18">
    <source>
        <dbReference type="ARBA" id="ARBA00047899"/>
    </source>
</evidence>
<dbReference type="EC" id="2.7.11.1" evidence="2"/>
<keyword evidence="5" id="KW-0597">Phosphoprotein</keyword>
<dbReference type="OrthoDB" id="1741851at2759"/>
<evidence type="ECO:0000259" key="25">
    <source>
        <dbReference type="PROSITE" id="PS50026"/>
    </source>
</evidence>
<dbReference type="PROSITE" id="PS50011">
    <property type="entry name" value="PROTEIN_KINASE_DOM"/>
    <property type="match status" value="1"/>
</dbReference>
<sequence>MNGHIHVVLINNMRAIALFHLYAWFLCFSQQCLAGDTLNQGEKIKGNETTLVSAGKKFELGFFSPSGSASTIGGTGRYLGIWYHMQEGSEPQTQIVVWVANRDYPVAVDSTGVFQIADDGNLVVSDTSGKSYWSSELNDSSSSSTNKRVRLNDSGNLELVLDEQKGMKLWESFEHPTDTFLYGMKMDKNLKLTSWRSPQDPAQGNFTFKMAQTRDNRYVISNHNQLYWESDEVQEAKGGDDMNNEVYNFLTAPNRSLNYDNKRLFINSTGFVQFLLLNNQKDFVSWFQPNTTCMIYNYCGNFASCNDNSDRLCKCLPGFDYPRFMFPRKDYEGQRDSTLQDWRCNRKSASCGKDTTFLNFVMVKMRSPDQQVTAESESECKSMCLNMCPKCQAYSYTYLPRRDSNIFACWIWTQNLTTLKEEYLRGDGRNISVRVAKSDIAPTPNTCEPCGTTLVPYPLSTGLKCGDPTYFKFICNNSTGQLSFLVVNDSYRVISIEPVSRKFSIRTNFSRRCNLLLRGNENLLISSPFNNINEDECSDRVEINWEPPSEPSCVHSLDCHGWNHSTCKGEKCLCDANYYWHGNLLSCTQKAISPPNSTSEEPSRKGSPKSLLSLILGTTLTGVVTLACIIVFAYACRRKIALGLMKDREHIRRNRGRFYDSERHVKDLIGREALEEKDNEGVEVPYFDFESILEATNHFSNANKIGKGGYGQVYKGKLQCGEDIAVKRLSVVSSQGLQEFKNEVVLIAKLQHRNLVRLRGYCIKEDEKILLYEYMPNRSLDSFIFDSTKSVLLDWPMRFDIILGVARGLLYLHQDSRLRVIHRDLKTSNILLDVEMQPKISDFGLARIFGGKDTEASTQRVVGTFGYMPPEYALYGLFSTKLDVFSFGVVLLEIISGKRNTGFFKSNESSSLLDHAWRLWKENRLLDLMDLSLHETCNANQLIRCAHIGLLCVQDEPDNRPTMSNVVIMLDSETASLSNPKQPTFFKRRDLSSTTSSSLQLRVAS</sequence>
<feature type="domain" description="Apple" evidence="27">
    <location>
        <begin position="351"/>
        <end position="436"/>
    </location>
</feature>
<keyword evidence="9" id="KW-0430">Lectin</keyword>
<dbReference type="GO" id="GO:0048544">
    <property type="term" value="P:recognition of pollen"/>
    <property type="evidence" value="ECO:0007669"/>
    <property type="project" value="InterPro"/>
</dbReference>
<dbReference type="RefSeq" id="XP_027348565.1">
    <property type="nucleotide sequence ID" value="XM_027492764.1"/>
</dbReference>
<comment type="catalytic activity">
    <reaction evidence="19">
        <text>L-seryl-[protein] + ATP = O-phospho-L-seryl-[protein] + ADP + H(+)</text>
        <dbReference type="Rhea" id="RHEA:17989"/>
        <dbReference type="Rhea" id="RHEA-COMP:9863"/>
        <dbReference type="Rhea" id="RHEA-COMP:11604"/>
        <dbReference type="ChEBI" id="CHEBI:15378"/>
        <dbReference type="ChEBI" id="CHEBI:29999"/>
        <dbReference type="ChEBI" id="CHEBI:30616"/>
        <dbReference type="ChEBI" id="CHEBI:83421"/>
        <dbReference type="ChEBI" id="CHEBI:456216"/>
        <dbReference type="EC" id="2.7.11.1"/>
    </reaction>
</comment>
<evidence type="ECO:0000256" key="14">
    <source>
        <dbReference type="ARBA" id="ARBA00023136"/>
    </source>
</evidence>
<feature type="transmembrane region" description="Helical" evidence="22">
    <location>
        <begin position="611"/>
        <end position="636"/>
    </location>
</feature>
<dbReference type="GO" id="GO:0004674">
    <property type="term" value="F:protein serine/threonine kinase activity"/>
    <property type="evidence" value="ECO:0007669"/>
    <property type="project" value="UniProtKB-KW"/>
</dbReference>
<dbReference type="GO" id="GO:0005524">
    <property type="term" value="F:ATP binding"/>
    <property type="evidence" value="ECO:0007669"/>
    <property type="project" value="UniProtKB-UniRule"/>
</dbReference>
<evidence type="ECO:0000256" key="1">
    <source>
        <dbReference type="ARBA" id="ARBA00004251"/>
    </source>
</evidence>
<dbReference type="Gene3D" id="1.10.510.10">
    <property type="entry name" value="Transferase(Phosphotransferase) domain 1"/>
    <property type="match status" value="1"/>
</dbReference>
<dbReference type="FunFam" id="1.10.510.10:FF:000060">
    <property type="entry name" value="G-type lectin S-receptor-like serine/threonine-protein kinase"/>
    <property type="match status" value="1"/>
</dbReference>
<dbReference type="InterPro" id="IPR017441">
    <property type="entry name" value="Protein_kinase_ATP_BS"/>
</dbReference>
<gene>
    <name evidence="29" type="primary">LOC113860112</name>
</gene>
<keyword evidence="3" id="KW-1003">Cell membrane</keyword>
<name>A0A8B8KXG3_ABRPR</name>
<evidence type="ECO:0000256" key="6">
    <source>
        <dbReference type="ARBA" id="ARBA00022679"/>
    </source>
</evidence>
<evidence type="ECO:0000259" key="26">
    <source>
        <dbReference type="PROSITE" id="PS50927"/>
    </source>
</evidence>
<dbReference type="FunFam" id="3.30.200.20:FF:000330">
    <property type="entry name" value="G-type lectin S-receptor-like serine/threonine-protein kinase At4g03230"/>
    <property type="match status" value="1"/>
</dbReference>
<dbReference type="KEGG" id="aprc:113860112"/>
<feature type="domain" description="Protein kinase" evidence="24">
    <location>
        <begin position="699"/>
        <end position="985"/>
    </location>
</feature>
<evidence type="ECO:0000256" key="19">
    <source>
        <dbReference type="ARBA" id="ARBA00048679"/>
    </source>
</evidence>
<evidence type="ECO:0000256" key="16">
    <source>
        <dbReference type="ARBA" id="ARBA00023170"/>
    </source>
</evidence>
<dbReference type="SMART" id="SM00473">
    <property type="entry name" value="PAN_AP"/>
    <property type="match status" value="1"/>
</dbReference>
<evidence type="ECO:0000256" key="13">
    <source>
        <dbReference type="ARBA" id="ARBA00022989"/>
    </source>
</evidence>
<feature type="chain" id="PRO_5034296028" description="non-specific serine/threonine protein kinase" evidence="23">
    <location>
        <begin position="35"/>
        <end position="1005"/>
    </location>
</feature>
<keyword evidence="7 22" id="KW-0812">Transmembrane</keyword>
<dbReference type="InterPro" id="IPR011009">
    <property type="entry name" value="Kinase-like_dom_sf"/>
</dbReference>
<comment type="catalytic activity">
    <reaction evidence="18">
        <text>L-threonyl-[protein] + ATP = O-phospho-L-threonyl-[protein] + ADP + H(+)</text>
        <dbReference type="Rhea" id="RHEA:46608"/>
        <dbReference type="Rhea" id="RHEA-COMP:11060"/>
        <dbReference type="Rhea" id="RHEA-COMP:11605"/>
        <dbReference type="ChEBI" id="CHEBI:15378"/>
        <dbReference type="ChEBI" id="CHEBI:30013"/>
        <dbReference type="ChEBI" id="CHEBI:30616"/>
        <dbReference type="ChEBI" id="CHEBI:61977"/>
        <dbReference type="ChEBI" id="CHEBI:456216"/>
        <dbReference type="EC" id="2.7.11.1"/>
    </reaction>
</comment>
<dbReference type="Gene3D" id="3.30.200.20">
    <property type="entry name" value="Phosphorylase Kinase, domain 1"/>
    <property type="match status" value="1"/>
</dbReference>
<dbReference type="PROSITE" id="PS50927">
    <property type="entry name" value="BULB_LECTIN"/>
    <property type="match status" value="1"/>
</dbReference>
<protein>
    <recommendedName>
        <fullName evidence="2">non-specific serine/threonine protein kinase</fullName>
        <ecNumber evidence="2">2.7.11.1</ecNumber>
    </recommendedName>
</protein>
<evidence type="ECO:0000256" key="17">
    <source>
        <dbReference type="ARBA" id="ARBA00023180"/>
    </source>
</evidence>
<dbReference type="SMART" id="SM00108">
    <property type="entry name" value="B_lectin"/>
    <property type="match status" value="1"/>
</dbReference>